<dbReference type="Proteomes" id="UP001143910">
    <property type="component" value="Unassembled WGS sequence"/>
</dbReference>
<comment type="caution">
    <text evidence="1">The sequence shown here is derived from an EMBL/GenBank/DDBJ whole genome shotgun (WGS) entry which is preliminary data.</text>
</comment>
<gene>
    <name evidence="1" type="ORF">NQ176_g1981</name>
</gene>
<organism evidence="1 2">
    <name type="scientific">Zarea fungicola</name>
    <dbReference type="NCBI Taxonomy" id="93591"/>
    <lineage>
        <taxon>Eukaryota</taxon>
        <taxon>Fungi</taxon>
        <taxon>Dikarya</taxon>
        <taxon>Ascomycota</taxon>
        <taxon>Pezizomycotina</taxon>
        <taxon>Sordariomycetes</taxon>
        <taxon>Hypocreomycetidae</taxon>
        <taxon>Hypocreales</taxon>
        <taxon>Cordycipitaceae</taxon>
        <taxon>Zarea</taxon>
    </lineage>
</organism>
<name>A0ACC1NQF3_9HYPO</name>
<sequence length="602" mass="65783">MHLLIATLLALQTSVALGDFLAPTYPTPADLSSNHSLVHASWKNLTSAFDQYLHGCNSSATTALNGIENVTFSVGLFSLSDPKALRLQYHHTSPEIKTAKVGTQTVDENSIYRVASISKLVTVFAGMLVLRDDEWNRPLTKINPHFKRQIDNSSASDVIKYIQWDKITPWSLASQLSGVPTLGILGDSYNETNPSIYGGPLVNISSLGPCVAKIAANPMDQSCSADDMVDSIKDLQGNFEPWKTPVYSDLNFMLLGMAISNITNKTMTDVYNSAIFHPLNMSSSSDTSPTDNKTLARSVVAGLPAANFAVDIPFTTPSGGILSTISDLQKLGIAILNNTLLSRALTDKWMKPTSHTASLSYSIGAPWEIHRFVHPKTGRVTDIYTKLGDSGYYGGVLALIPQYNAGFTFLNAATNPNRSTTALRILDHVTATILPALEAEAAAEAKRNFVGTYESFSGDIKATLKIGFNASSPGNVHSNLVVTEWTYNGTDILSGPFFLGREARLEQSIVKYSENGKPRQIAFLLSSYNQTPTYMEATKLPETGVMGPWTGFYYSDGDFVFTDQQRWAGRPVRELVFDIDEHGSAVKCTPVYQRIELRRSDK</sequence>
<reference evidence="1" key="1">
    <citation type="submission" date="2022-08" db="EMBL/GenBank/DDBJ databases">
        <title>Genome Sequence of Lecanicillium fungicola.</title>
        <authorList>
            <person name="Buettner E."/>
        </authorList>
    </citation>
    <scope>NUCLEOTIDE SEQUENCE</scope>
    <source>
        <strain evidence="1">Babe33</strain>
    </source>
</reference>
<proteinExistence type="predicted"/>
<keyword evidence="2" id="KW-1185">Reference proteome</keyword>
<protein>
    <submittedName>
        <fullName evidence="1">Uncharacterized protein</fullName>
    </submittedName>
</protein>
<evidence type="ECO:0000313" key="2">
    <source>
        <dbReference type="Proteomes" id="UP001143910"/>
    </source>
</evidence>
<dbReference type="EMBL" id="JANJQO010000126">
    <property type="protein sequence ID" value="KAJ2981507.1"/>
    <property type="molecule type" value="Genomic_DNA"/>
</dbReference>
<evidence type="ECO:0000313" key="1">
    <source>
        <dbReference type="EMBL" id="KAJ2981507.1"/>
    </source>
</evidence>
<accession>A0ACC1NQF3</accession>